<evidence type="ECO:0000256" key="10">
    <source>
        <dbReference type="ARBA" id="ARBA00061104"/>
    </source>
</evidence>
<comment type="subcellular location">
    <subcellularLocation>
        <location evidence="1 13">Cytoplasm</location>
    </subcellularLocation>
</comment>
<dbReference type="PROSITE" id="PS51194">
    <property type="entry name" value="HELICASE_CTER"/>
    <property type="match status" value="1"/>
</dbReference>
<evidence type="ECO:0000256" key="1">
    <source>
        <dbReference type="ARBA" id="ARBA00004496"/>
    </source>
</evidence>
<dbReference type="CDD" id="cd17991">
    <property type="entry name" value="DEXHc_TRCF"/>
    <property type="match status" value="1"/>
</dbReference>
<evidence type="ECO:0000259" key="14">
    <source>
        <dbReference type="PROSITE" id="PS51192"/>
    </source>
</evidence>
<evidence type="ECO:0000256" key="11">
    <source>
        <dbReference type="ARBA" id="ARBA00061399"/>
    </source>
</evidence>
<dbReference type="EMBL" id="CP018866">
    <property type="protein sequence ID" value="AST93985.1"/>
    <property type="molecule type" value="Genomic_DNA"/>
</dbReference>
<evidence type="ECO:0000256" key="13">
    <source>
        <dbReference type="HAMAP-Rule" id="MF_00969"/>
    </source>
</evidence>
<dbReference type="GO" id="GO:0016787">
    <property type="term" value="F:hydrolase activity"/>
    <property type="evidence" value="ECO:0007669"/>
    <property type="project" value="UniProtKB-KW"/>
</dbReference>
<dbReference type="SUPFAM" id="SSF143517">
    <property type="entry name" value="TRCF domain-like"/>
    <property type="match status" value="1"/>
</dbReference>
<accession>A0A223KWY0</accession>
<feature type="domain" description="Helicase C-terminal" evidence="15">
    <location>
        <begin position="822"/>
        <end position="976"/>
    </location>
</feature>
<dbReference type="STRING" id="1314751.GCA_001591425_03093"/>
<dbReference type="Pfam" id="PF00270">
    <property type="entry name" value="DEAD"/>
    <property type="match status" value="1"/>
</dbReference>
<dbReference type="InterPro" id="IPR001650">
    <property type="entry name" value="Helicase_C-like"/>
</dbReference>
<keyword evidence="3 13" id="KW-0547">Nucleotide-binding</keyword>
<dbReference type="Pfam" id="PF03461">
    <property type="entry name" value="TRCF"/>
    <property type="match status" value="1"/>
</dbReference>
<dbReference type="PROSITE" id="PS51192">
    <property type="entry name" value="HELICASE_ATP_BIND_1"/>
    <property type="match status" value="1"/>
</dbReference>
<dbReference type="KEGG" id="bcoh:BC6307_23310"/>
<dbReference type="InterPro" id="IPR037235">
    <property type="entry name" value="TRCF-like_C_D7"/>
</dbReference>
<dbReference type="GO" id="GO:0000716">
    <property type="term" value="P:transcription-coupled nucleotide-excision repair, DNA damage recognition"/>
    <property type="evidence" value="ECO:0007669"/>
    <property type="project" value="UniProtKB-UniRule"/>
</dbReference>
<dbReference type="GO" id="GO:0003684">
    <property type="term" value="F:damaged DNA binding"/>
    <property type="evidence" value="ECO:0007669"/>
    <property type="project" value="InterPro"/>
</dbReference>
<dbReference type="Pfam" id="PF02559">
    <property type="entry name" value="CarD_TRCF_RID"/>
    <property type="match status" value="1"/>
</dbReference>
<comment type="function">
    <text evidence="13">Couples transcription and DNA repair by recognizing RNA polymerase (RNAP) stalled at DNA lesions. Mediates ATP-dependent release of RNAP and its truncated transcript from the DNA, and recruitment of nucleotide excision repair machinery to the damaged site.</text>
</comment>
<dbReference type="InterPro" id="IPR047112">
    <property type="entry name" value="RecG/Mfd"/>
</dbReference>
<comment type="similarity">
    <text evidence="11 13">In the C-terminal section; belongs to the helicase family. RecG subfamily.</text>
</comment>
<evidence type="ECO:0000256" key="5">
    <source>
        <dbReference type="ARBA" id="ARBA00022801"/>
    </source>
</evidence>
<evidence type="ECO:0000256" key="12">
    <source>
        <dbReference type="ARBA" id="ARBA00070128"/>
    </source>
</evidence>
<dbReference type="InterPro" id="IPR004576">
    <property type="entry name" value="Mfd"/>
</dbReference>
<name>A0A223KWY0_9BACI</name>
<dbReference type="InterPro" id="IPR048635">
    <property type="entry name" value="MFD_D3"/>
</dbReference>
<dbReference type="InterPro" id="IPR014001">
    <property type="entry name" value="Helicase_ATP-bd"/>
</dbReference>
<keyword evidence="5 13" id="KW-0378">Hydrolase</keyword>
<dbReference type="CDD" id="cd18810">
    <property type="entry name" value="SF2_C_TRCF"/>
    <property type="match status" value="1"/>
</dbReference>
<evidence type="ECO:0000256" key="6">
    <source>
        <dbReference type="ARBA" id="ARBA00022806"/>
    </source>
</evidence>
<evidence type="ECO:0000256" key="7">
    <source>
        <dbReference type="ARBA" id="ARBA00022840"/>
    </source>
</evidence>
<dbReference type="Gene3D" id="2.40.10.170">
    <property type="match status" value="1"/>
</dbReference>
<keyword evidence="17" id="KW-1185">Reference proteome</keyword>
<evidence type="ECO:0000256" key="2">
    <source>
        <dbReference type="ARBA" id="ARBA00022490"/>
    </source>
</evidence>
<protein>
    <recommendedName>
        <fullName evidence="12 13">Transcription-repair-coupling factor</fullName>
        <shortName evidence="13">TRCF</shortName>
        <ecNumber evidence="13">3.6.4.-</ecNumber>
    </recommendedName>
</protein>
<evidence type="ECO:0000313" key="16">
    <source>
        <dbReference type="EMBL" id="AST93985.1"/>
    </source>
</evidence>
<dbReference type="PANTHER" id="PTHR47964">
    <property type="entry name" value="ATP-DEPENDENT DNA HELICASE HOMOLOG RECG, CHLOROPLASTIC"/>
    <property type="match status" value="1"/>
</dbReference>
<dbReference type="FunFam" id="3.40.50.300:FF:000546">
    <property type="entry name" value="Transcription-repair-coupling factor"/>
    <property type="match status" value="1"/>
</dbReference>
<dbReference type="Pfam" id="PF21132">
    <property type="entry name" value="MFD_D3"/>
    <property type="match status" value="1"/>
</dbReference>
<feature type="domain" description="Helicase ATP-binding" evidence="14">
    <location>
        <begin position="640"/>
        <end position="801"/>
    </location>
</feature>
<dbReference type="GO" id="GO:0003678">
    <property type="term" value="F:DNA helicase activity"/>
    <property type="evidence" value="ECO:0007669"/>
    <property type="project" value="TreeGrafter"/>
</dbReference>
<dbReference type="InterPro" id="IPR003711">
    <property type="entry name" value="CarD-like/TRCF_RID"/>
</dbReference>
<evidence type="ECO:0000259" key="15">
    <source>
        <dbReference type="PROSITE" id="PS51194"/>
    </source>
</evidence>
<dbReference type="InterPro" id="IPR005118">
    <property type="entry name" value="TRCF_C"/>
</dbReference>
<organism evidence="16 17">
    <name type="scientific">Sutcliffiella cohnii</name>
    <dbReference type="NCBI Taxonomy" id="33932"/>
    <lineage>
        <taxon>Bacteria</taxon>
        <taxon>Bacillati</taxon>
        <taxon>Bacillota</taxon>
        <taxon>Bacilli</taxon>
        <taxon>Bacillales</taxon>
        <taxon>Bacillaceae</taxon>
        <taxon>Sutcliffiella</taxon>
    </lineage>
</organism>
<dbReference type="Gene3D" id="3.40.50.11180">
    <property type="match status" value="1"/>
</dbReference>
<dbReference type="GO" id="GO:0005737">
    <property type="term" value="C:cytoplasm"/>
    <property type="evidence" value="ECO:0007669"/>
    <property type="project" value="UniProtKB-SubCell"/>
</dbReference>
<dbReference type="PANTHER" id="PTHR47964:SF1">
    <property type="entry name" value="ATP-DEPENDENT DNA HELICASE HOMOLOG RECG, CHLOROPLASTIC"/>
    <property type="match status" value="1"/>
</dbReference>
<dbReference type="GO" id="GO:0006355">
    <property type="term" value="P:regulation of DNA-templated transcription"/>
    <property type="evidence" value="ECO:0007669"/>
    <property type="project" value="UniProtKB-UniRule"/>
</dbReference>
<dbReference type="SMART" id="SM00982">
    <property type="entry name" value="TRCF"/>
    <property type="match status" value="1"/>
</dbReference>
<keyword evidence="2 13" id="KW-0963">Cytoplasm</keyword>
<dbReference type="InterPro" id="IPR011545">
    <property type="entry name" value="DEAD/DEAH_box_helicase_dom"/>
</dbReference>
<keyword evidence="8 13" id="KW-0238">DNA-binding</keyword>
<dbReference type="Proteomes" id="UP000215224">
    <property type="component" value="Chromosome"/>
</dbReference>
<dbReference type="HAMAP" id="MF_00969">
    <property type="entry name" value="TRCF"/>
    <property type="match status" value="1"/>
</dbReference>
<dbReference type="Gene3D" id="3.90.1150.50">
    <property type="entry name" value="Transcription-repair-coupling factor, D7 domain"/>
    <property type="match status" value="1"/>
</dbReference>
<evidence type="ECO:0000313" key="17">
    <source>
        <dbReference type="Proteomes" id="UP000215224"/>
    </source>
</evidence>
<keyword evidence="9 13" id="KW-0234">DNA repair</keyword>
<dbReference type="InterPro" id="IPR036101">
    <property type="entry name" value="CarD-like/TRCF_RID_sf"/>
</dbReference>
<dbReference type="InterPro" id="IPR027417">
    <property type="entry name" value="P-loop_NTPase"/>
</dbReference>
<evidence type="ECO:0000256" key="8">
    <source>
        <dbReference type="ARBA" id="ARBA00023125"/>
    </source>
</evidence>
<dbReference type="EC" id="3.6.4.-" evidence="13"/>
<evidence type="ECO:0000256" key="4">
    <source>
        <dbReference type="ARBA" id="ARBA00022763"/>
    </source>
</evidence>
<dbReference type="InterPro" id="IPR041471">
    <property type="entry name" value="UvrB_inter"/>
</dbReference>
<reference evidence="16 17" key="1">
    <citation type="submission" date="2016-12" db="EMBL/GenBank/DDBJ databases">
        <title>The whole genome sequencing and assembly of Bacillus cohnii DSM 6307T strain.</title>
        <authorList>
            <person name="Lee Y.-J."/>
            <person name="Yi H."/>
            <person name="Bahn Y.-S."/>
            <person name="Kim J.F."/>
            <person name="Lee D.-W."/>
        </authorList>
    </citation>
    <scope>NUCLEOTIDE SEQUENCE [LARGE SCALE GENOMIC DNA]</scope>
    <source>
        <strain evidence="16 17">DSM 6307</strain>
    </source>
</reference>
<dbReference type="AlphaFoldDB" id="A0A223KWY0"/>
<comment type="similarity">
    <text evidence="10 13">In the N-terminal section; belongs to the UvrB family.</text>
</comment>
<keyword evidence="4 13" id="KW-0227">DNA damage</keyword>
<dbReference type="GO" id="GO:0005524">
    <property type="term" value="F:ATP binding"/>
    <property type="evidence" value="ECO:0007669"/>
    <property type="project" value="UniProtKB-UniRule"/>
</dbReference>
<dbReference type="SUPFAM" id="SSF52540">
    <property type="entry name" value="P-loop containing nucleoside triphosphate hydrolases"/>
    <property type="match status" value="4"/>
</dbReference>
<keyword evidence="6" id="KW-0347">Helicase</keyword>
<dbReference type="SMART" id="SM00487">
    <property type="entry name" value="DEXDc"/>
    <property type="match status" value="1"/>
</dbReference>
<keyword evidence="7 13" id="KW-0067">ATP-binding</keyword>
<dbReference type="SMART" id="SM00490">
    <property type="entry name" value="HELICc"/>
    <property type="match status" value="1"/>
</dbReference>
<dbReference type="NCBIfam" id="TIGR00580">
    <property type="entry name" value="mfd"/>
    <property type="match status" value="1"/>
</dbReference>
<dbReference type="RefSeq" id="WP_066418042.1">
    <property type="nucleotide sequence ID" value="NZ_CP018866.1"/>
</dbReference>
<dbReference type="SUPFAM" id="SSF141259">
    <property type="entry name" value="CarD-like"/>
    <property type="match status" value="1"/>
</dbReference>
<dbReference type="Pfam" id="PF17757">
    <property type="entry name" value="UvrB_inter"/>
    <property type="match status" value="1"/>
</dbReference>
<gene>
    <name evidence="13" type="primary">mfd</name>
    <name evidence="16" type="ORF">BC6307_23310</name>
</gene>
<evidence type="ECO:0000256" key="9">
    <source>
        <dbReference type="ARBA" id="ARBA00023204"/>
    </source>
</evidence>
<dbReference type="Pfam" id="PF00271">
    <property type="entry name" value="Helicase_C"/>
    <property type="match status" value="1"/>
</dbReference>
<evidence type="ECO:0000256" key="3">
    <source>
        <dbReference type="ARBA" id="ARBA00022741"/>
    </source>
</evidence>
<dbReference type="Gene3D" id="3.30.2060.10">
    <property type="entry name" value="Penicillin-binding protein 1b domain"/>
    <property type="match status" value="1"/>
</dbReference>
<dbReference type="SMART" id="SM01058">
    <property type="entry name" value="CarD_TRCF"/>
    <property type="match status" value="1"/>
</dbReference>
<sequence length="1178" mass="134790">MKSSFIPYFKENDDFQSVIVGVEEGLREQLVAGLSGSARTLFITSMYEQLQKPIVVLTHNLYHAQKLYDDFTNLFSEDELYLFPANDVLAAEVAIASPELKAQRLEVLNFLAKQKKGIIIAPLAGVKKILPQRDMWLQSIMTFEVGKIIELDSLAEKLVRLGYQRVGMVSTPGDFSIRGGIIDIYPLTEEYAVRIELFDDEVDSIRYFNVEDQRSQKSDTKVEIGPATEVLLSKLEMMRGAEKLEHLLAKSIKKVKEEKVKQLLAENITHEIETVRSGQEVKEINKYLSVFYEKPASLLDYLPEDAIVIMDEISRLQETAESLDKEEAEWLTELIAEGKIVHDVKLTHSFIQTLQKKVRPYVYLSLFLRHVSHTHPENLVNLSSKSMQHFHGQMHLLKNEMDRWQKAGYAVVVLGSNEERMEKLEAVLSDYDIEARKQKSNSPILHGQVQLLEGDLQSGFELPLQKLAVITEEELFKKKAKKLQKKRQKLSNAERIKSYSELNVGDYVVHINHGIGKYLGIETLQINGVHKDYLHIKYQGTDQLYVPVEQIDQVQKYVGSEGKEPKVYKLGGTDWKKVRKKVESSVQDIADDLIKLYAEREASIGYAFSPDAEMQREFEASFPYNETEDQLRSILEIKKDMERERPMDRLLCGDVGYGKTEVAIRAAFKAIMDEKQVAILVPTTILAQQHYETIRERFQDYPINIGLLSRFRSRKQQQETMKGLANGTVDIVVGTHRLLSKDVKYKDLGLLVIDEEQRFGVTHKEKIKKLKANIDVLTLTATPIPRTLHMSMLGVRDLSVIETPPENRFPVQTYVMEYNGALVKEAIEREMARDGQIFFLYNRVEDIERKAEEISMLVPDARVIVAHGKMTENELESVILQFLEGEADVLVSTTIIETGVDIPNVNTLIVFDADRMGLSQLYQLRGRVGRSNRVAYAYFTYRKDKVLTEVAEKRLQAIKEFTELGSGFKIAMRDLSIRGAGNLLGAQQHGFIDSVGFDMYSQLLKEAIEQRIGTTNEEKPHEVELDVELDAYLPDVYISDSRQKIEIYKRFRGLDSIEEIEELKEELLDRFGEYPKEVQYLLKVSEIKVLARLEKIDSVKQQKQQVTILFSEEASQTIDVMKLSQLIAKYGRHVGGGQEGTKFKLVVATNKMSDDEWLDCVKEILEQLRTLKKENVSA</sequence>
<dbReference type="Gene3D" id="3.40.50.300">
    <property type="entry name" value="P-loop containing nucleotide triphosphate hydrolases"/>
    <property type="match status" value="2"/>
</dbReference>
<proteinExistence type="inferred from homology"/>